<reference evidence="2 3" key="1">
    <citation type="submission" date="2015-07" db="EMBL/GenBank/DDBJ databases">
        <title>Comparative genomics of the Sigatoka disease complex on banana suggests a link between parallel evolutionary changes in Pseudocercospora fijiensis and Pseudocercospora eumusae and increased virulence on the banana host.</title>
        <authorList>
            <person name="Chang T.-C."/>
            <person name="Salvucci A."/>
            <person name="Crous P.W."/>
            <person name="Stergiopoulos I."/>
        </authorList>
    </citation>
    <scope>NUCLEOTIDE SEQUENCE [LARGE SCALE GENOMIC DNA]</scope>
    <source>
        <strain evidence="2 3">CBS 116634</strain>
    </source>
</reference>
<dbReference type="STRING" id="113226.A0A139IIN7"/>
<dbReference type="SUPFAM" id="SSF51735">
    <property type="entry name" value="NAD(P)-binding Rossmann-fold domains"/>
    <property type="match status" value="1"/>
</dbReference>
<evidence type="ECO:0008006" key="4">
    <source>
        <dbReference type="Google" id="ProtNLM"/>
    </source>
</evidence>
<dbReference type="InterPro" id="IPR036291">
    <property type="entry name" value="NAD(P)-bd_dom_sf"/>
</dbReference>
<sequence>MSLSINAHPDTLASSRILIVGGTSGIRAAVVSGALANGGNVHISSSNPERIAARIAEFKALYPGNSSMITGTAADLSEEDTLEDNVKHVVDEAIKALQIVTCIQEAALRENPMTFLCLASFMQIFHTKKKHRLQSGSGPVSWMQVTLCRQAD</sequence>
<keyword evidence="3" id="KW-1185">Reference proteome</keyword>
<dbReference type="InterPro" id="IPR057571">
    <property type="entry name" value="SDR_PhqE-like"/>
</dbReference>
<dbReference type="Proteomes" id="UP000073492">
    <property type="component" value="Unassembled WGS sequence"/>
</dbReference>
<gene>
    <name evidence="2" type="ORF">AC579_3694</name>
</gene>
<evidence type="ECO:0000313" key="3">
    <source>
        <dbReference type="Proteomes" id="UP000073492"/>
    </source>
</evidence>
<evidence type="ECO:0000313" key="2">
    <source>
        <dbReference type="EMBL" id="KXT14638.1"/>
    </source>
</evidence>
<dbReference type="AlphaFoldDB" id="A0A139IIN7"/>
<proteinExistence type="predicted"/>
<dbReference type="OrthoDB" id="294295at2759"/>
<dbReference type="Pfam" id="PF23441">
    <property type="entry name" value="SDR"/>
    <property type="match status" value="1"/>
</dbReference>
<protein>
    <recommendedName>
        <fullName evidence="4">Ketoreductase (KR) domain-containing protein</fullName>
    </recommendedName>
</protein>
<dbReference type="Gene3D" id="3.40.50.720">
    <property type="entry name" value="NAD(P)-binding Rossmann-like Domain"/>
    <property type="match status" value="1"/>
</dbReference>
<accession>A0A139IIN7</accession>
<name>A0A139IIN7_9PEZI</name>
<dbReference type="EMBL" id="LFZO01000078">
    <property type="protein sequence ID" value="KXT14638.1"/>
    <property type="molecule type" value="Genomic_DNA"/>
</dbReference>
<keyword evidence="1" id="KW-0521">NADP</keyword>
<comment type="caution">
    <text evidence="2">The sequence shown here is derived from an EMBL/GenBank/DDBJ whole genome shotgun (WGS) entry which is preliminary data.</text>
</comment>
<evidence type="ECO:0000256" key="1">
    <source>
        <dbReference type="ARBA" id="ARBA00022857"/>
    </source>
</evidence>
<organism evidence="2 3">
    <name type="scientific">Pseudocercospora musae</name>
    <dbReference type="NCBI Taxonomy" id="113226"/>
    <lineage>
        <taxon>Eukaryota</taxon>
        <taxon>Fungi</taxon>
        <taxon>Dikarya</taxon>
        <taxon>Ascomycota</taxon>
        <taxon>Pezizomycotina</taxon>
        <taxon>Dothideomycetes</taxon>
        <taxon>Dothideomycetidae</taxon>
        <taxon>Mycosphaerellales</taxon>
        <taxon>Mycosphaerellaceae</taxon>
        <taxon>Pseudocercospora</taxon>
    </lineage>
</organism>